<evidence type="ECO:0000313" key="1">
    <source>
        <dbReference type="EMBL" id="KRY37457.1"/>
    </source>
</evidence>
<keyword evidence="2" id="KW-1185">Reference proteome</keyword>
<evidence type="ECO:0000313" key="2">
    <source>
        <dbReference type="Proteomes" id="UP000054776"/>
    </source>
</evidence>
<dbReference type="OrthoDB" id="10357548at2759"/>
<name>A0A0V1BKI7_TRISP</name>
<gene>
    <name evidence="1" type="ORF">T01_3044</name>
</gene>
<comment type="caution">
    <text evidence="1">The sequence shown here is derived from an EMBL/GenBank/DDBJ whole genome shotgun (WGS) entry which is preliminary data.</text>
</comment>
<dbReference type="AlphaFoldDB" id="A0A0V1BKI7"/>
<proteinExistence type="predicted"/>
<accession>A0A0V1BKI7</accession>
<sequence length="292" mass="32364">MLPIKIFIIRLCNEPLSWAGSFITPTGLLTQSSLGDEGPVSTGGSSAPSYLPFGFRRLCYPFFRVRALPITLSHKQDSIPLFTVALLLFFHFIRYTTSPCRGMVSGGRNGLPHGPFPHRPCLPGTCSIPTFSRLDMVRPTKSGHPVRTYVRAPFYPSKRFADAVPGLLWLGPCRTATLVRGAGVGHILPWFPPARRVAARISSHPLVALAPSQTLSGRLCHQWCGGRWTGMPEAPVEMDIPVLRLLNGHFRQHVYKCSVHPLYQTVRLWVVSNAEQPAYLSYHLCLEVTALV</sequence>
<organism evidence="1 2">
    <name type="scientific">Trichinella spiralis</name>
    <name type="common">Trichina worm</name>
    <dbReference type="NCBI Taxonomy" id="6334"/>
    <lineage>
        <taxon>Eukaryota</taxon>
        <taxon>Metazoa</taxon>
        <taxon>Ecdysozoa</taxon>
        <taxon>Nematoda</taxon>
        <taxon>Enoplea</taxon>
        <taxon>Dorylaimia</taxon>
        <taxon>Trichinellida</taxon>
        <taxon>Trichinellidae</taxon>
        <taxon>Trichinella</taxon>
    </lineage>
</organism>
<dbReference type="Proteomes" id="UP000054776">
    <property type="component" value="Unassembled WGS sequence"/>
</dbReference>
<dbReference type="InParanoid" id="A0A0V1BKI7"/>
<protein>
    <submittedName>
        <fullName evidence="1">Uncharacterized protein</fullName>
    </submittedName>
</protein>
<reference evidence="1 2" key="1">
    <citation type="submission" date="2015-01" db="EMBL/GenBank/DDBJ databases">
        <title>Evolution of Trichinella species and genotypes.</title>
        <authorList>
            <person name="Korhonen P.K."/>
            <person name="Edoardo P."/>
            <person name="Giuseppe L.R."/>
            <person name="Gasser R.B."/>
        </authorList>
    </citation>
    <scope>NUCLEOTIDE SEQUENCE [LARGE SCALE GENOMIC DNA]</scope>
    <source>
        <strain evidence="1">ISS3</strain>
    </source>
</reference>
<dbReference type="EMBL" id="JYDH01000033">
    <property type="protein sequence ID" value="KRY37457.1"/>
    <property type="molecule type" value="Genomic_DNA"/>
</dbReference>